<feature type="region of interest" description="Disordered" evidence="1">
    <location>
        <begin position="1"/>
        <end position="22"/>
    </location>
</feature>
<reference evidence="2 3" key="1">
    <citation type="submission" date="2024-10" db="EMBL/GenBank/DDBJ databases">
        <title>The Natural Products Discovery Center: Release of the First 8490 Sequenced Strains for Exploring Actinobacteria Biosynthetic Diversity.</title>
        <authorList>
            <person name="Kalkreuter E."/>
            <person name="Kautsar S.A."/>
            <person name="Yang D."/>
            <person name="Bader C.D."/>
            <person name="Teijaro C.N."/>
            <person name="Fluegel L."/>
            <person name="Davis C.M."/>
            <person name="Simpson J.R."/>
            <person name="Lauterbach L."/>
            <person name="Steele A.D."/>
            <person name="Gui C."/>
            <person name="Meng S."/>
            <person name="Li G."/>
            <person name="Viehrig K."/>
            <person name="Ye F."/>
            <person name="Su P."/>
            <person name="Kiefer A.F."/>
            <person name="Nichols A."/>
            <person name="Cepeda A.J."/>
            <person name="Yan W."/>
            <person name="Fan B."/>
            <person name="Jiang Y."/>
            <person name="Adhikari A."/>
            <person name="Zheng C.-J."/>
            <person name="Schuster L."/>
            <person name="Cowan T.M."/>
            <person name="Smanski M.J."/>
            <person name="Chevrette M.G."/>
            <person name="De Carvalho L.P.S."/>
            <person name="Shen B."/>
        </authorList>
    </citation>
    <scope>NUCLEOTIDE SEQUENCE [LARGE SCALE GENOMIC DNA]</scope>
    <source>
        <strain evidence="2 3">NPDC002173</strain>
    </source>
</reference>
<dbReference type="RefSeq" id="WP_387417830.1">
    <property type="nucleotide sequence ID" value="NZ_JBIASD010000052.1"/>
</dbReference>
<feature type="region of interest" description="Disordered" evidence="1">
    <location>
        <begin position="120"/>
        <end position="153"/>
    </location>
</feature>
<keyword evidence="3" id="KW-1185">Reference proteome</keyword>
<proteinExistence type="predicted"/>
<evidence type="ECO:0000256" key="1">
    <source>
        <dbReference type="SAM" id="MobiDB-lite"/>
    </source>
</evidence>
<protein>
    <submittedName>
        <fullName evidence="2">Uncharacterized protein</fullName>
    </submittedName>
</protein>
<name>A0ABW6T300_9ACTN</name>
<organism evidence="2 3">
    <name type="scientific">Microtetraspora malaysiensis</name>
    <dbReference type="NCBI Taxonomy" id="161358"/>
    <lineage>
        <taxon>Bacteria</taxon>
        <taxon>Bacillati</taxon>
        <taxon>Actinomycetota</taxon>
        <taxon>Actinomycetes</taxon>
        <taxon>Streptosporangiales</taxon>
        <taxon>Streptosporangiaceae</taxon>
        <taxon>Microtetraspora</taxon>
    </lineage>
</organism>
<dbReference type="EMBL" id="JBIASD010000052">
    <property type="protein sequence ID" value="MFF3671662.1"/>
    <property type="molecule type" value="Genomic_DNA"/>
</dbReference>
<evidence type="ECO:0000313" key="3">
    <source>
        <dbReference type="Proteomes" id="UP001602013"/>
    </source>
</evidence>
<sequence length="153" mass="16767">MNNPSPLPDQRTLGQRDGLGAAPAVRWKDGTTRRTHVRHSAYRPPLPLGCRRCGHPPYAHQAAALPHAPHHLYEAPTIAQMRRRGEVRRRLGQCRLPLPTPPRNVRPRPLLPIEAAAAAAVRDAHRSAPAAPPGRCQPGTPMPVGRRPSRKVA</sequence>
<gene>
    <name evidence="2" type="ORF">ACFYXI_39375</name>
</gene>
<dbReference type="Proteomes" id="UP001602013">
    <property type="component" value="Unassembled WGS sequence"/>
</dbReference>
<evidence type="ECO:0000313" key="2">
    <source>
        <dbReference type="EMBL" id="MFF3671662.1"/>
    </source>
</evidence>
<accession>A0ABW6T300</accession>
<comment type="caution">
    <text evidence="2">The sequence shown here is derived from an EMBL/GenBank/DDBJ whole genome shotgun (WGS) entry which is preliminary data.</text>
</comment>